<evidence type="ECO:0000313" key="2">
    <source>
        <dbReference type="Proteomes" id="UP000565521"/>
    </source>
</evidence>
<dbReference type="Proteomes" id="UP000565521">
    <property type="component" value="Unassembled WGS sequence"/>
</dbReference>
<accession>A0A7Y7PSL5</accession>
<sequence length="201" mass="22401">MEELFLVSYTAHYCLPAASTTNFTLTTNAPYFEVEDDVNRELVLHNAVGVGMARFSNPKQLQLTIVNYDKFLTSLSKSFQNGKQRCDLILSSDSNEYFILGELKDRIPNGKVRKGAKDQLIASLGIILKVVEIAHLASSKTTKRCCYFNKQSKAPTIISAVSAFNRLASLYVAGFQMSCPDIEALGFDFYEYTGHQTVQLS</sequence>
<comment type="caution">
    <text evidence="1">The sequence shown here is derived from an EMBL/GenBank/DDBJ whole genome shotgun (WGS) entry which is preliminary data.</text>
</comment>
<protein>
    <submittedName>
        <fullName evidence="1">Uncharacterized protein</fullName>
    </submittedName>
</protein>
<reference evidence="1 2" key="1">
    <citation type="submission" date="2020-05" db="EMBL/GenBank/DDBJ databases">
        <title>Hymenobacter terrestris sp. nov. and Hymenobacter lapidiphilus sp. nov., isolated from regoliths in Antarctica.</title>
        <authorList>
            <person name="Sedlacek I."/>
            <person name="Pantucek R."/>
            <person name="Zeman M."/>
            <person name="Holochova P."/>
            <person name="Kralova S."/>
            <person name="Stankova E."/>
            <person name="Sedo O."/>
            <person name="Micenkova L."/>
            <person name="Svec P."/>
            <person name="Gupta V."/>
            <person name="Sood U."/>
            <person name="Korpole U.S."/>
            <person name="Lal R."/>
        </authorList>
    </citation>
    <scope>NUCLEOTIDE SEQUENCE [LARGE SCALE GENOMIC DNA]</scope>
    <source>
        <strain evidence="1 2">P5342</strain>
    </source>
</reference>
<keyword evidence="2" id="KW-1185">Reference proteome</keyword>
<evidence type="ECO:0000313" key="1">
    <source>
        <dbReference type="EMBL" id="NVO33064.1"/>
    </source>
</evidence>
<dbReference type="RefSeq" id="WP_176909909.1">
    <property type="nucleotide sequence ID" value="NZ_JABKAU010000047.1"/>
</dbReference>
<name>A0A7Y7PSL5_9BACT</name>
<dbReference type="EMBL" id="JABKAU010000047">
    <property type="protein sequence ID" value="NVO33064.1"/>
    <property type="molecule type" value="Genomic_DNA"/>
</dbReference>
<dbReference type="AlphaFoldDB" id="A0A7Y7PSL5"/>
<organism evidence="1 2">
    <name type="scientific">Hymenobacter lapidiphilus</name>
    <dbReference type="NCBI Taxonomy" id="2608003"/>
    <lineage>
        <taxon>Bacteria</taxon>
        <taxon>Pseudomonadati</taxon>
        <taxon>Bacteroidota</taxon>
        <taxon>Cytophagia</taxon>
        <taxon>Cytophagales</taxon>
        <taxon>Hymenobacteraceae</taxon>
        <taxon>Hymenobacter</taxon>
    </lineage>
</organism>
<gene>
    <name evidence="1" type="ORF">HW554_17790</name>
</gene>
<proteinExistence type="predicted"/>